<evidence type="ECO:0000313" key="1">
    <source>
        <dbReference type="EMBL" id="KAI4363767.1"/>
    </source>
</evidence>
<comment type="caution">
    <text evidence="1">The sequence shown here is derived from an EMBL/GenBank/DDBJ whole genome shotgun (WGS) entry which is preliminary data.</text>
</comment>
<reference evidence="2" key="1">
    <citation type="journal article" date="2023" name="Front. Plant Sci.">
        <title>Chromosomal-level genome assembly of Melastoma candidum provides insights into trichome evolution.</title>
        <authorList>
            <person name="Zhong Y."/>
            <person name="Wu W."/>
            <person name="Sun C."/>
            <person name="Zou P."/>
            <person name="Liu Y."/>
            <person name="Dai S."/>
            <person name="Zhou R."/>
        </authorList>
    </citation>
    <scope>NUCLEOTIDE SEQUENCE [LARGE SCALE GENOMIC DNA]</scope>
</reference>
<name>A0ACB9QAZ6_9MYRT</name>
<evidence type="ECO:0000313" key="2">
    <source>
        <dbReference type="Proteomes" id="UP001057402"/>
    </source>
</evidence>
<keyword evidence="2" id="KW-1185">Reference proteome</keyword>
<protein>
    <submittedName>
        <fullName evidence="1">Uncharacterized protein</fullName>
    </submittedName>
</protein>
<dbReference type="EMBL" id="CM042885">
    <property type="protein sequence ID" value="KAI4363767.1"/>
    <property type="molecule type" value="Genomic_DNA"/>
</dbReference>
<organism evidence="1 2">
    <name type="scientific">Melastoma candidum</name>
    <dbReference type="NCBI Taxonomy" id="119954"/>
    <lineage>
        <taxon>Eukaryota</taxon>
        <taxon>Viridiplantae</taxon>
        <taxon>Streptophyta</taxon>
        <taxon>Embryophyta</taxon>
        <taxon>Tracheophyta</taxon>
        <taxon>Spermatophyta</taxon>
        <taxon>Magnoliopsida</taxon>
        <taxon>eudicotyledons</taxon>
        <taxon>Gunneridae</taxon>
        <taxon>Pentapetalae</taxon>
        <taxon>rosids</taxon>
        <taxon>malvids</taxon>
        <taxon>Myrtales</taxon>
        <taxon>Melastomataceae</taxon>
        <taxon>Melastomatoideae</taxon>
        <taxon>Melastomateae</taxon>
        <taxon>Melastoma</taxon>
    </lineage>
</organism>
<gene>
    <name evidence="1" type="ORF">MLD38_019942</name>
</gene>
<accession>A0ACB9QAZ6</accession>
<proteinExistence type="predicted"/>
<sequence>MPCGDIRSLRRKLDIHFSIPEENPSEKDINQGTLVVFNVDASVSTDALRQIFGVHGAIKEIRETPNKKHQKFIEFYDVRDAELALTSLNRSEIAGKGIKVEYSRPGGLKRNFMQPLNQDIEQDEARTFCTRVVPHFWVPLQSLLAISGPFSAVSESNSSSSGVATLSSTEFLWGSPPTSYSELSCSSGWPSSPAEFTVSFNPQGRTQGFPHQNGQNRCLGAQALSHVGSAPSGVQLEYLSGFPLESPEPSFTNTVSVGSLDLNPGNYGDGGRHRTIGTVVSPVGSTGDGTLLSFGMPLMQKHGMIHGNGAFFVPGATGFEGFRERGRNQRGDVSINQLDNDKYTRDLDRIVKGEDNRTTMIIKNIPNKYATKMLLACIDEHHRRTYDFFYLPIDFKNKCNVGYAFINMVSTSNVISFYKKFNGKKWENFNSGKIASLAYARIQGRVALINHFQNSSLMNEDKWCRPIVFHLDVQEAIDTEYRST</sequence>
<dbReference type="Proteomes" id="UP001057402">
    <property type="component" value="Chromosome 6"/>
</dbReference>